<gene>
    <name evidence="2" type="ORF">HBA54_04220</name>
</gene>
<evidence type="ECO:0000313" key="3">
    <source>
        <dbReference type="Proteomes" id="UP000761264"/>
    </source>
</evidence>
<evidence type="ECO:0000313" key="2">
    <source>
        <dbReference type="EMBL" id="NIA67788.1"/>
    </source>
</evidence>
<dbReference type="EMBL" id="JAAQPH010000002">
    <property type="protein sequence ID" value="NIA67788.1"/>
    <property type="molecule type" value="Genomic_DNA"/>
</dbReference>
<dbReference type="Proteomes" id="UP000761264">
    <property type="component" value="Unassembled WGS sequence"/>
</dbReference>
<protein>
    <submittedName>
        <fullName evidence="2">Uncharacterized protein</fullName>
    </submittedName>
</protein>
<organism evidence="2 3">
    <name type="scientific">Pelagibius litoralis</name>
    <dbReference type="NCBI Taxonomy" id="374515"/>
    <lineage>
        <taxon>Bacteria</taxon>
        <taxon>Pseudomonadati</taxon>
        <taxon>Pseudomonadota</taxon>
        <taxon>Alphaproteobacteria</taxon>
        <taxon>Rhodospirillales</taxon>
        <taxon>Rhodovibrionaceae</taxon>
        <taxon>Pelagibius</taxon>
    </lineage>
</organism>
<keyword evidence="3" id="KW-1185">Reference proteome</keyword>
<dbReference type="AlphaFoldDB" id="A0A967EWQ2"/>
<comment type="caution">
    <text evidence="2">The sequence shown here is derived from an EMBL/GenBank/DDBJ whole genome shotgun (WGS) entry which is preliminary data.</text>
</comment>
<evidence type="ECO:0000256" key="1">
    <source>
        <dbReference type="SAM" id="Coils"/>
    </source>
</evidence>
<proteinExistence type="predicted"/>
<feature type="coiled-coil region" evidence="1">
    <location>
        <begin position="9"/>
        <end position="36"/>
    </location>
</feature>
<keyword evidence="1" id="KW-0175">Coiled coil</keyword>
<name>A0A967EWQ2_9PROT</name>
<dbReference type="RefSeq" id="WP_167221675.1">
    <property type="nucleotide sequence ID" value="NZ_JAAQPH010000002.1"/>
</dbReference>
<reference evidence="2" key="1">
    <citation type="submission" date="2020-03" db="EMBL/GenBank/DDBJ databases">
        <title>Genome of Pelagibius litoralis DSM 21314T.</title>
        <authorList>
            <person name="Wang G."/>
        </authorList>
    </citation>
    <scope>NUCLEOTIDE SEQUENCE</scope>
    <source>
        <strain evidence="2">DSM 21314</strain>
    </source>
</reference>
<accession>A0A967EWQ2</accession>
<sequence length="53" mass="6243">MTDMKSLQLRRIERLIQQEQDNIDAWQEILAFCERARERGDTGTIKINRPSPA</sequence>